<feature type="transmembrane region" description="Helical" evidence="7">
    <location>
        <begin position="383"/>
        <end position="405"/>
    </location>
</feature>
<dbReference type="KEGG" id="bsol:FSW04_12315"/>
<keyword evidence="5 7" id="KW-1133">Transmembrane helix</keyword>
<comment type="similarity">
    <text evidence="2">Belongs to the resistance-nodulation-cell division (RND) (TC 2.A.6) family. MmpL subfamily.</text>
</comment>
<dbReference type="InterPro" id="IPR000731">
    <property type="entry name" value="SSD"/>
</dbReference>
<keyword evidence="6 7" id="KW-0472">Membrane</keyword>
<proteinExistence type="inferred from homology"/>
<evidence type="ECO:0000256" key="2">
    <source>
        <dbReference type="ARBA" id="ARBA00010157"/>
    </source>
</evidence>
<dbReference type="AlphaFoldDB" id="A0A5B8U5B2"/>
<evidence type="ECO:0000256" key="1">
    <source>
        <dbReference type="ARBA" id="ARBA00004651"/>
    </source>
</evidence>
<feature type="transmembrane region" description="Helical" evidence="7">
    <location>
        <begin position="655"/>
        <end position="675"/>
    </location>
</feature>
<feature type="transmembrane region" description="Helical" evidence="7">
    <location>
        <begin position="681"/>
        <end position="710"/>
    </location>
</feature>
<dbReference type="GO" id="GO:0005886">
    <property type="term" value="C:plasma membrane"/>
    <property type="evidence" value="ECO:0007669"/>
    <property type="project" value="UniProtKB-SubCell"/>
</dbReference>
<dbReference type="InterPro" id="IPR050545">
    <property type="entry name" value="Mycobact_MmpL"/>
</dbReference>
<dbReference type="OrthoDB" id="2365435at2"/>
<dbReference type="PANTHER" id="PTHR33406">
    <property type="entry name" value="MEMBRANE PROTEIN MJ1562-RELATED"/>
    <property type="match status" value="1"/>
</dbReference>
<organism evidence="9 10">
    <name type="scientific">Baekduia soli</name>
    <dbReference type="NCBI Taxonomy" id="496014"/>
    <lineage>
        <taxon>Bacteria</taxon>
        <taxon>Bacillati</taxon>
        <taxon>Actinomycetota</taxon>
        <taxon>Thermoleophilia</taxon>
        <taxon>Solirubrobacterales</taxon>
        <taxon>Baekduiaceae</taxon>
        <taxon>Baekduia</taxon>
    </lineage>
</organism>
<dbReference type="EMBL" id="CP042430">
    <property type="protein sequence ID" value="QEC48273.1"/>
    <property type="molecule type" value="Genomic_DNA"/>
</dbReference>
<comment type="subcellular location">
    <subcellularLocation>
        <location evidence="1">Cell membrane</location>
        <topology evidence="1">Multi-pass membrane protein</topology>
    </subcellularLocation>
</comment>
<dbReference type="Pfam" id="PF03176">
    <property type="entry name" value="MMPL"/>
    <property type="match status" value="2"/>
</dbReference>
<reference evidence="9 10" key="1">
    <citation type="journal article" date="2018" name="J. Microbiol.">
        <title>Baekduia soli gen. nov., sp. nov., a novel bacterium isolated from the soil of Baekdu Mountain and proposal of a novel family name, Baekduiaceae fam. nov.</title>
        <authorList>
            <person name="An D.S."/>
            <person name="Siddiqi M.Z."/>
            <person name="Kim K.H."/>
            <person name="Yu H.S."/>
            <person name="Im W.T."/>
        </authorList>
    </citation>
    <scope>NUCLEOTIDE SEQUENCE [LARGE SCALE GENOMIC DNA]</scope>
    <source>
        <strain evidence="9 10">BR7-21</strain>
    </source>
</reference>
<evidence type="ECO:0000256" key="4">
    <source>
        <dbReference type="ARBA" id="ARBA00022692"/>
    </source>
</evidence>
<keyword evidence="3" id="KW-1003">Cell membrane</keyword>
<dbReference type="RefSeq" id="WP_146919628.1">
    <property type="nucleotide sequence ID" value="NZ_CP042430.1"/>
</dbReference>
<keyword evidence="10" id="KW-1185">Reference proteome</keyword>
<evidence type="ECO:0000256" key="7">
    <source>
        <dbReference type="SAM" id="Phobius"/>
    </source>
</evidence>
<feature type="transmembrane region" description="Helical" evidence="7">
    <location>
        <begin position="581"/>
        <end position="602"/>
    </location>
</feature>
<dbReference type="SUPFAM" id="SSF82866">
    <property type="entry name" value="Multidrug efflux transporter AcrB transmembrane domain"/>
    <property type="match status" value="2"/>
</dbReference>
<dbReference type="Gene3D" id="1.20.1640.10">
    <property type="entry name" value="Multidrug efflux transporter AcrB transmembrane domain"/>
    <property type="match status" value="2"/>
</dbReference>
<dbReference type="PANTHER" id="PTHR33406:SF6">
    <property type="entry name" value="MEMBRANE PROTEIN YDGH-RELATED"/>
    <property type="match status" value="1"/>
</dbReference>
<feature type="transmembrane region" description="Helical" evidence="7">
    <location>
        <begin position="558"/>
        <end position="574"/>
    </location>
</feature>
<feature type="domain" description="SSD" evidence="8">
    <location>
        <begin position="571"/>
        <end position="706"/>
    </location>
</feature>
<evidence type="ECO:0000256" key="5">
    <source>
        <dbReference type="ARBA" id="ARBA00022989"/>
    </source>
</evidence>
<keyword evidence="4 7" id="KW-0812">Transmembrane</keyword>
<evidence type="ECO:0000313" key="9">
    <source>
        <dbReference type="EMBL" id="QEC48273.1"/>
    </source>
</evidence>
<sequence length="740" mass="77285">MTDLVVRLRWVVVCGWILAAVAAVRLLPAIEDAHSGALGALVPRDAAAVKAEIASKTRFGFPLLSRTLIVQRDPRGLSAAEQAAVVERAVRLNRHAVPGFERIAAALPVTNAIGSAPFVRERGTTAITYLFFAPDVDVGDRADLARRFVEEHVPATPTGTVGVTGQAAAAGEQSDLVARWLPVIELATIALVAMAVGARFMAVGAPLLTLATVAIAYLISNHIAAWVGQRLGFVVPREVEPIMVVLLFGVVTDYSIFYLSRFRALLADGLPRMSAARATTRQMSPIIFAAGITVIAATATLMAAQLDFLRVFGPGLALSVLVALVVSVTLVPATLAIVGRALFWPRRPQVELSVDEAAEETPTEQVGRARRSRAVRLACERPWTAVAGCVLLLAVASAGLVNLRLANPVVRGLPPGNPVREAYAQAAKGFTPGMLSPTVLVLSGHDVAAQRHGLAQLQRELARQPGVALVLGPALRPPVGGLRLGATVSRDGDAARYFIVMTDDPLGAAAIDALRRIRERVPGLVSAAGLTHVQASMAGDTALSAETIDKTLGDLERIAPMTLLVILLVLSVYLRALVAPLYLIAASVLGFAAAMGIGALIFGQLTYYVPFAVAVLLVSLGSDYNVFLVGRMWQEAQVRPLAEAIPVAASRAAKAITLAGAVLAGSFALIGLVPVSAFREIAVLMTVGLLIDALLLRTILVPALVTIVGARSGWPGGRLSDTAPGAGLVPVAPEKVAGGG</sequence>
<evidence type="ECO:0000256" key="3">
    <source>
        <dbReference type="ARBA" id="ARBA00022475"/>
    </source>
</evidence>
<gene>
    <name evidence="9" type="ORF">FSW04_12315</name>
</gene>
<feature type="transmembrane region" description="Helical" evidence="7">
    <location>
        <begin position="316"/>
        <end position="338"/>
    </location>
</feature>
<dbReference type="Proteomes" id="UP000321805">
    <property type="component" value="Chromosome"/>
</dbReference>
<dbReference type="InterPro" id="IPR004869">
    <property type="entry name" value="MMPL_dom"/>
</dbReference>
<feature type="transmembrane region" description="Helical" evidence="7">
    <location>
        <begin position="6"/>
        <end position="27"/>
    </location>
</feature>
<name>A0A5B8U5B2_9ACTN</name>
<protein>
    <submittedName>
        <fullName evidence="9">MMPL family transporter</fullName>
    </submittedName>
</protein>
<dbReference type="PROSITE" id="PS50156">
    <property type="entry name" value="SSD"/>
    <property type="match status" value="1"/>
</dbReference>
<feature type="transmembrane region" description="Helical" evidence="7">
    <location>
        <begin position="186"/>
        <end position="219"/>
    </location>
</feature>
<evidence type="ECO:0000259" key="8">
    <source>
        <dbReference type="PROSITE" id="PS50156"/>
    </source>
</evidence>
<feature type="transmembrane region" description="Helical" evidence="7">
    <location>
        <begin position="608"/>
        <end position="629"/>
    </location>
</feature>
<accession>A0A5B8U5B2</accession>
<evidence type="ECO:0000256" key="6">
    <source>
        <dbReference type="ARBA" id="ARBA00023136"/>
    </source>
</evidence>
<feature type="transmembrane region" description="Helical" evidence="7">
    <location>
        <begin position="239"/>
        <end position="262"/>
    </location>
</feature>
<evidence type="ECO:0000313" key="10">
    <source>
        <dbReference type="Proteomes" id="UP000321805"/>
    </source>
</evidence>
<feature type="transmembrane region" description="Helical" evidence="7">
    <location>
        <begin position="283"/>
        <end position="304"/>
    </location>
</feature>